<dbReference type="InterPro" id="IPR010985">
    <property type="entry name" value="Ribbon_hlx_hlx"/>
</dbReference>
<protein>
    <submittedName>
        <fullName evidence="1">Toxin-antitoxin system HicB family antitoxin</fullName>
    </submittedName>
</protein>
<keyword evidence="2" id="KW-1185">Reference proteome</keyword>
<dbReference type="InterPro" id="IPR008651">
    <property type="entry name" value="Uncharacterised_HicB"/>
</dbReference>
<name>A0A8J7AVJ6_9CYAN</name>
<proteinExistence type="predicted"/>
<evidence type="ECO:0000313" key="2">
    <source>
        <dbReference type="Proteomes" id="UP000636505"/>
    </source>
</evidence>
<dbReference type="RefSeq" id="WP_193911438.1">
    <property type="nucleotide sequence ID" value="NZ_JADEXG010000075.1"/>
</dbReference>
<evidence type="ECO:0000313" key="1">
    <source>
        <dbReference type="EMBL" id="MBE9079959.1"/>
    </source>
</evidence>
<dbReference type="GO" id="GO:0006355">
    <property type="term" value="P:regulation of DNA-templated transcription"/>
    <property type="evidence" value="ECO:0007669"/>
    <property type="project" value="InterPro"/>
</dbReference>
<dbReference type="AlphaFoldDB" id="A0A8J7AVJ6"/>
<sequence>MKAVQKVSPKLYAYRITWSAEDEEFVGTCAEFPSLSWLEEDQAAALQGICELVADTIKELEQTGESVPKPLSERNFSGKFQVRIPPSLHRELATKAAEENVSLNRLVGRKLATA</sequence>
<dbReference type="Pfam" id="PF05534">
    <property type="entry name" value="HicB"/>
    <property type="match status" value="1"/>
</dbReference>
<accession>A0A8J7AVJ6</accession>
<gene>
    <name evidence="1" type="ORF">IQ241_22160</name>
</gene>
<dbReference type="InterPro" id="IPR035069">
    <property type="entry name" value="TTHA1013/TTHA0281-like"/>
</dbReference>
<dbReference type="Proteomes" id="UP000636505">
    <property type="component" value="Unassembled WGS sequence"/>
</dbReference>
<organism evidence="1 2">
    <name type="scientific">Vasconcelosia minhoensis LEGE 07310</name>
    <dbReference type="NCBI Taxonomy" id="915328"/>
    <lineage>
        <taxon>Bacteria</taxon>
        <taxon>Bacillati</taxon>
        <taxon>Cyanobacteriota</taxon>
        <taxon>Cyanophyceae</taxon>
        <taxon>Nodosilineales</taxon>
        <taxon>Cymatolegaceae</taxon>
        <taxon>Vasconcelosia</taxon>
        <taxon>Vasconcelosia minhoensis</taxon>
    </lineage>
</organism>
<dbReference type="EMBL" id="JADEXG010000075">
    <property type="protein sequence ID" value="MBE9079959.1"/>
    <property type="molecule type" value="Genomic_DNA"/>
</dbReference>
<dbReference type="SUPFAM" id="SSF47598">
    <property type="entry name" value="Ribbon-helix-helix"/>
    <property type="match status" value="1"/>
</dbReference>
<dbReference type="SUPFAM" id="SSF143100">
    <property type="entry name" value="TTHA1013/TTHA0281-like"/>
    <property type="match status" value="1"/>
</dbReference>
<reference evidence="1" key="1">
    <citation type="submission" date="2020-10" db="EMBL/GenBank/DDBJ databases">
        <authorList>
            <person name="Castelo-Branco R."/>
            <person name="Eusebio N."/>
            <person name="Adriana R."/>
            <person name="Vieira A."/>
            <person name="Brugerolle De Fraissinette N."/>
            <person name="Rezende De Castro R."/>
            <person name="Schneider M.P."/>
            <person name="Vasconcelos V."/>
            <person name="Leao P.N."/>
        </authorList>
    </citation>
    <scope>NUCLEOTIDE SEQUENCE</scope>
    <source>
        <strain evidence="1">LEGE 07310</strain>
    </source>
</reference>
<comment type="caution">
    <text evidence="1">The sequence shown here is derived from an EMBL/GenBank/DDBJ whole genome shotgun (WGS) entry which is preliminary data.</text>
</comment>